<feature type="compositionally biased region" description="Polar residues" evidence="1">
    <location>
        <begin position="248"/>
        <end position="262"/>
    </location>
</feature>
<dbReference type="VEuPathDB" id="TriTrypDB:TM35_000641300"/>
<feature type="compositionally biased region" description="Low complexity" evidence="1">
    <location>
        <begin position="263"/>
        <end position="277"/>
    </location>
</feature>
<evidence type="ECO:0008006" key="5">
    <source>
        <dbReference type="Google" id="ProtNLM"/>
    </source>
</evidence>
<sequence length="352" mass="36416">MTKAVMVRCYLLCLLTLTLCCACGLVWADSPKASDALIKPSTIGVPSLVRRAIPAFLIPSDDKECNLRNEVGLDVDDDEEGADENDDDEEVDLETSDPASGASCSSDTHGRNCASGGHDASRSLTEEAVHAAIIPQGGQHQQSPHSPPHPLHEPERGVPCTPNSSASCPLPKPPEKPDPSVVKEPEPNAPLGSVEAHPREDRPDTPAIVDDASTSSPKEERQGMNGDKGEVDVAAPVPEAEGTGGGNNSSATDNQGTAGAQPSSSSIHSETESTGGSDIALSEKGSTSAGNETISNPAEEESTTTTTTTTTLPPELTNNKKGDADSSSSISSSVWVRVPLLIVVTLACILVC</sequence>
<comment type="caution">
    <text evidence="3">The sequence shown here is derived from an EMBL/GenBank/DDBJ whole genome shotgun (WGS) entry which is preliminary data.</text>
</comment>
<accession>A0A1X0NGF9</accession>
<proteinExistence type="predicted"/>
<evidence type="ECO:0000256" key="2">
    <source>
        <dbReference type="SAM" id="SignalP"/>
    </source>
</evidence>
<dbReference type="EMBL" id="NBCO01000064">
    <property type="protein sequence ID" value="ORC83598.1"/>
    <property type="molecule type" value="Genomic_DNA"/>
</dbReference>
<feature type="chain" id="PRO_5013162720" description="Mucin TcMUCII" evidence="2">
    <location>
        <begin position="29"/>
        <end position="352"/>
    </location>
</feature>
<feature type="compositionally biased region" description="Polar residues" evidence="1">
    <location>
        <begin position="284"/>
        <end position="296"/>
    </location>
</feature>
<keyword evidence="4" id="KW-1185">Reference proteome</keyword>
<dbReference type="RefSeq" id="XP_028877664.1">
    <property type="nucleotide sequence ID" value="XM_029031071.1"/>
</dbReference>
<organism evidence="3 4">
    <name type="scientific">Trypanosoma theileri</name>
    <dbReference type="NCBI Taxonomy" id="67003"/>
    <lineage>
        <taxon>Eukaryota</taxon>
        <taxon>Discoba</taxon>
        <taxon>Euglenozoa</taxon>
        <taxon>Kinetoplastea</taxon>
        <taxon>Metakinetoplastina</taxon>
        <taxon>Trypanosomatida</taxon>
        <taxon>Trypanosomatidae</taxon>
        <taxon>Trypanosoma</taxon>
    </lineage>
</organism>
<feature type="compositionally biased region" description="Basic and acidic residues" evidence="1">
    <location>
        <begin position="217"/>
        <end position="231"/>
    </location>
</feature>
<feature type="region of interest" description="Disordered" evidence="1">
    <location>
        <begin position="136"/>
        <end position="329"/>
    </location>
</feature>
<feature type="compositionally biased region" description="Basic and acidic residues" evidence="1">
    <location>
        <begin position="173"/>
        <end position="186"/>
    </location>
</feature>
<feature type="signal peptide" evidence="2">
    <location>
        <begin position="1"/>
        <end position="28"/>
    </location>
</feature>
<name>A0A1X0NGF9_9TRYP</name>
<gene>
    <name evidence="3" type="ORF">TM35_000641300</name>
</gene>
<dbReference type="Proteomes" id="UP000192257">
    <property type="component" value="Unassembled WGS sequence"/>
</dbReference>
<evidence type="ECO:0000313" key="4">
    <source>
        <dbReference type="Proteomes" id="UP000192257"/>
    </source>
</evidence>
<evidence type="ECO:0000313" key="3">
    <source>
        <dbReference type="EMBL" id="ORC83598.1"/>
    </source>
</evidence>
<feature type="compositionally biased region" description="Acidic residues" evidence="1">
    <location>
        <begin position="73"/>
        <end position="95"/>
    </location>
</feature>
<evidence type="ECO:0000256" key="1">
    <source>
        <dbReference type="SAM" id="MobiDB-lite"/>
    </source>
</evidence>
<keyword evidence="2" id="KW-0732">Signal</keyword>
<reference evidence="3 4" key="1">
    <citation type="submission" date="2017-03" db="EMBL/GenBank/DDBJ databases">
        <title>An alternative strategy for trypanosome survival in the mammalian bloodstream revealed through genome and transcriptome analysis of the ubiquitous bovine parasite Trypanosoma (Megatrypanum) theileri.</title>
        <authorList>
            <person name="Kelly S."/>
            <person name="Ivens A."/>
            <person name="Mott A."/>
            <person name="O'Neill E."/>
            <person name="Emms D."/>
            <person name="Macleod O."/>
            <person name="Voorheis P."/>
            <person name="Matthews J."/>
            <person name="Matthews K."/>
            <person name="Carrington M."/>
        </authorList>
    </citation>
    <scope>NUCLEOTIDE SEQUENCE [LARGE SCALE GENOMIC DNA]</scope>
    <source>
        <strain evidence="3">Edinburgh</strain>
    </source>
</reference>
<feature type="region of interest" description="Disordered" evidence="1">
    <location>
        <begin position="72"/>
        <end position="123"/>
    </location>
</feature>
<dbReference type="GeneID" id="39990851"/>
<protein>
    <recommendedName>
        <fullName evidence="5">Mucin TcMUCII</fullName>
    </recommendedName>
</protein>
<dbReference type="AlphaFoldDB" id="A0A1X0NGF9"/>